<evidence type="ECO:0000313" key="1">
    <source>
        <dbReference type="EMBL" id="GAI29230.1"/>
    </source>
</evidence>
<dbReference type="Gene3D" id="3.30.1330.70">
    <property type="entry name" value="Holliday junction resolvase RusA"/>
    <property type="match status" value="1"/>
</dbReference>
<dbReference type="Pfam" id="PF05866">
    <property type="entry name" value="RusA"/>
    <property type="match status" value="1"/>
</dbReference>
<dbReference type="SUPFAM" id="SSF103084">
    <property type="entry name" value="Holliday junction resolvase RusA"/>
    <property type="match status" value="1"/>
</dbReference>
<dbReference type="GO" id="GO:0006310">
    <property type="term" value="P:DNA recombination"/>
    <property type="evidence" value="ECO:0007669"/>
    <property type="project" value="InterPro"/>
</dbReference>
<protein>
    <submittedName>
        <fullName evidence="1">Uncharacterized protein</fullName>
    </submittedName>
</protein>
<dbReference type="AlphaFoldDB" id="X1NQZ2"/>
<dbReference type="InterPro" id="IPR008822">
    <property type="entry name" value="Endonuclease_RusA-like"/>
</dbReference>
<gene>
    <name evidence="1" type="ORF">S06H3_28492</name>
</gene>
<accession>X1NQZ2</accession>
<proteinExistence type="predicted"/>
<organism evidence="1">
    <name type="scientific">marine sediment metagenome</name>
    <dbReference type="NCBI Taxonomy" id="412755"/>
    <lineage>
        <taxon>unclassified sequences</taxon>
        <taxon>metagenomes</taxon>
        <taxon>ecological metagenomes</taxon>
    </lineage>
</organism>
<reference evidence="1" key="1">
    <citation type="journal article" date="2014" name="Front. Microbiol.">
        <title>High frequency of phylogenetically diverse reductive dehalogenase-homologous genes in deep subseafloor sedimentary metagenomes.</title>
        <authorList>
            <person name="Kawai M."/>
            <person name="Futagami T."/>
            <person name="Toyoda A."/>
            <person name="Takaki Y."/>
            <person name="Nishi S."/>
            <person name="Hori S."/>
            <person name="Arai W."/>
            <person name="Tsubouchi T."/>
            <person name="Morono Y."/>
            <person name="Uchiyama I."/>
            <person name="Ito T."/>
            <person name="Fujiyama A."/>
            <person name="Inagaki F."/>
            <person name="Takami H."/>
        </authorList>
    </citation>
    <scope>NUCLEOTIDE SEQUENCE</scope>
    <source>
        <strain evidence="1">Expedition CK06-06</strain>
    </source>
</reference>
<dbReference type="EMBL" id="BARV01016630">
    <property type="protein sequence ID" value="GAI29230.1"/>
    <property type="molecule type" value="Genomic_DNA"/>
</dbReference>
<name>X1NQZ2_9ZZZZ</name>
<dbReference type="InterPro" id="IPR036614">
    <property type="entry name" value="RusA-like_sf"/>
</dbReference>
<dbReference type="GO" id="GO:0000287">
    <property type="term" value="F:magnesium ion binding"/>
    <property type="evidence" value="ECO:0007669"/>
    <property type="project" value="InterPro"/>
</dbReference>
<comment type="caution">
    <text evidence="1">The sequence shown here is derived from an EMBL/GenBank/DDBJ whole genome shotgun (WGS) entry which is preliminary data.</text>
</comment>
<dbReference type="GO" id="GO:0006281">
    <property type="term" value="P:DNA repair"/>
    <property type="evidence" value="ECO:0007669"/>
    <property type="project" value="InterPro"/>
</dbReference>
<sequence length="128" mass="14258">MTPESVTIVLPLPAKVLQPNCTVATMGGRFMKAAAIKRYRRLAKEAVEAECIETAPWEKVSVKARFYFKNTRNRDPDNATGSLKAAYDGIIDAGLVTDDDYEHMKRMPPVFGGDHNYPRVELAITKVT</sequence>